<dbReference type="AlphaFoldDB" id="A0A5B2VH20"/>
<dbReference type="InterPro" id="IPR056113">
    <property type="entry name" value="DUF7696"/>
</dbReference>
<protein>
    <submittedName>
        <fullName evidence="1">Uncharacterized protein</fullName>
    </submittedName>
</protein>
<gene>
    <name evidence="1" type="ORF">F0L46_08150</name>
</gene>
<dbReference type="EMBL" id="VUOA01000018">
    <property type="protein sequence ID" value="KAA2237642.1"/>
    <property type="molecule type" value="Genomic_DNA"/>
</dbReference>
<dbReference type="Proteomes" id="UP000323142">
    <property type="component" value="Unassembled WGS sequence"/>
</dbReference>
<evidence type="ECO:0000313" key="2">
    <source>
        <dbReference type="Proteomes" id="UP000323142"/>
    </source>
</evidence>
<reference evidence="1 2" key="2">
    <citation type="submission" date="2019-09" db="EMBL/GenBank/DDBJ databases">
        <authorList>
            <person name="Jin C."/>
        </authorList>
    </citation>
    <scope>NUCLEOTIDE SEQUENCE [LARGE SCALE GENOMIC DNA]</scope>
    <source>
        <strain evidence="1 2">BN140002</strain>
    </source>
</reference>
<reference evidence="1 2" key="1">
    <citation type="submission" date="2019-09" db="EMBL/GenBank/DDBJ databases">
        <title>Salinarimonas rosea gen. nov., sp. nov., a new member of the a-2 subgroup of the Proteobacteria.</title>
        <authorList>
            <person name="Liu J."/>
        </authorList>
    </citation>
    <scope>NUCLEOTIDE SEQUENCE [LARGE SCALE GENOMIC DNA]</scope>
    <source>
        <strain evidence="1 2">BN140002</strain>
    </source>
</reference>
<proteinExistence type="predicted"/>
<name>A0A5B2VH20_9HYPH</name>
<dbReference type="Pfam" id="PF24751">
    <property type="entry name" value="DUF7696"/>
    <property type="match status" value="1"/>
</dbReference>
<keyword evidence="2" id="KW-1185">Reference proteome</keyword>
<comment type="caution">
    <text evidence="1">The sequence shown here is derived from an EMBL/GenBank/DDBJ whole genome shotgun (WGS) entry which is preliminary data.</text>
</comment>
<sequence>MTNTVHSHLAGCEVSTWSEEWRHECEVAAVLAMSPTQRKSFFDGATNEEGRKERGVVDIRGAASAEKIKQDMFRLEELRRAAKR</sequence>
<dbReference type="RefSeq" id="WP_149816576.1">
    <property type="nucleotide sequence ID" value="NZ_VUOA01000018.1"/>
</dbReference>
<organism evidence="1 2">
    <name type="scientific">Salinarimonas soli</name>
    <dbReference type="NCBI Taxonomy" id="1638099"/>
    <lineage>
        <taxon>Bacteria</taxon>
        <taxon>Pseudomonadati</taxon>
        <taxon>Pseudomonadota</taxon>
        <taxon>Alphaproteobacteria</taxon>
        <taxon>Hyphomicrobiales</taxon>
        <taxon>Salinarimonadaceae</taxon>
        <taxon>Salinarimonas</taxon>
    </lineage>
</organism>
<dbReference type="OrthoDB" id="8020360at2"/>
<accession>A0A5B2VH20</accession>
<evidence type="ECO:0000313" key="1">
    <source>
        <dbReference type="EMBL" id="KAA2237642.1"/>
    </source>
</evidence>